<accession>A0A7H0Y2E9</accession>
<evidence type="ECO:0000313" key="2">
    <source>
        <dbReference type="Proteomes" id="UP000516384"/>
    </source>
</evidence>
<reference evidence="1 2" key="1">
    <citation type="submission" date="2020-09" db="EMBL/GenBank/DDBJ databases">
        <title>Characterization of Paenibacillus peoriae strain ZF390 with broad-spectrum antimicrobial activity as a potential biocontrol agent.</title>
        <authorList>
            <person name="Li L."/>
            <person name="Zhao Y."/>
            <person name="Li B."/>
            <person name="Xie X."/>
        </authorList>
    </citation>
    <scope>NUCLEOTIDE SEQUENCE [LARGE SCALE GENOMIC DNA]</scope>
    <source>
        <strain evidence="1 2">ZF390</strain>
    </source>
</reference>
<dbReference type="EMBL" id="CP061172">
    <property type="protein sequence ID" value="QNR65257.1"/>
    <property type="molecule type" value="Genomic_DNA"/>
</dbReference>
<dbReference type="Proteomes" id="UP000516384">
    <property type="component" value="Chromosome"/>
</dbReference>
<organism evidence="1 2">
    <name type="scientific">Paenibacillus peoriae</name>
    <dbReference type="NCBI Taxonomy" id="59893"/>
    <lineage>
        <taxon>Bacteria</taxon>
        <taxon>Bacillati</taxon>
        <taxon>Bacillota</taxon>
        <taxon>Bacilli</taxon>
        <taxon>Bacillales</taxon>
        <taxon>Paenibacillaceae</taxon>
        <taxon>Paenibacillus</taxon>
    </lineage>
</organism>
<name>A0A7H0Y2E9_9BACL</name>
<proteinExistence type="predicted"/>
<sequence>MFRLFRNKMIKKAIDIGLKKVSTKPILFSDTDRFFHEEFFESKKTGKSSCHLLRRITNNLVSIARGETRSLIVVEEKGTLLRSAEKQMNGLAIPPTQVVILSSCNPHFDSGWNPLLEEHAPLTVSKALARSLSIDENVKNLIERDCLWMIRLAKAFFHEDVNFTHLFHLYKDPRYLANVVNQLQEIKNTNKNPEWSSIVDYFNNYIFSYLHREHEGAMVPTTYPEGHRYEGQQIVISRHEMINLELVRLLEKILSNRQLSKTLNSTSSFRARDAINSSKIVFIHSSFLEGGGLLGNLFLYAFMMELEERSTVGHPCFLTVDDARGYDLLPIEWILHKGKQFKIGVSLSFQTYTKSLLMEINQSS</sequence>
<dbReference type="AlphaFoldDB" id="A0A7H0Y2E9"/>
<protein>
    <submittedName>
        <fullName evidence="1">Uncharacterized protein</fullName>
    </submittedName>
</protein>
<gene>
    <name evidence="1" type="ORF">IAQ67_15195</name>
</gene>
<evidence type="ECO:0000313" key="1">
    <source>
        <dbReference type="EMBL" id="QNR65257.1"/>
    </source>
</evidence>
<dbReference type="RefSeq" id="WP_190297164.1">
    <property type="nucleotide sequence ID" value="NZ_CP061172.1"/>
</dbReference>